<organism evidence="3 4">
    <name type="scientific">Cylindrotheca closterium</name>
    <dbReference type="NCBI Taxonomy" id="2856"/>
    <lineage>
        <taxon>Eukaryota</taxon>
        <taxon>Sar</taxon>
        <taxon>Stramenopiles</taxon>
        <taxon>Ochrophyta</taxon>
        <taxon>Bacillariophyta</taxon>
        <taxon>Bacillariophyceae</taxon>
        <taxon>Bacillariophycidae</taxon>
        <taxon>Bacillariales</taxon>
        <taxon>Bacillariaceae</taxon>
        <taxon>Cylindrotheca</taxon>
    </lineage>
</organism>
<accession>A0AAD2CQZ9</accession>
<reference evidence="3" key="1">
    <citation type="submission" date="2023-08" db="EMBL/GenBank/DDBJ databases">
        <authorList>
            <person name="Audoor S."/>
            <person name="Bilcke G."/>
        </authorList>
    </citation>
    <scope>NUCLEOTIDE SEQUENCE</scope>
</reference>
<evidence type="ECO:0000313" key="4">
    <source>
        <dbReference type="Proteomes" id="UP001295423"/>
    </source>
</evidence>
<gene>
    <name evidence="3" type="ORF">CYCCA115_LOCUS8476</name>
</gene>
<feature type="compositionally biased region" description="Polar residues" evidence="1">
    <location>
        <begin position="152"/>
        <end position="161"/>
    </location>
</feature>
<protein>
    <recommendedName>
        <fullName evidence="5">Phytocyanin domain-containing protein</fullName>
    </recommendedName>
</protein>
<evidence type="ECO:0000313" key="3">
    <source>
        <dbReference type="EMBL" id="CAJ1943509.1"/>
    </source>
</evidence>
<dbReference type="Gene3D" id="2.60.40.420">
    <property type="entry name" value="Cupredoxins - blue copper proteins"/>
    <property type="match status" value="1"/>
</dbReference>
<dbReference type="InterPro" id="IPR008972">
    <property type="entry name" value="Cupredoxin"/>
</dbReference>
<dbReference type="EMBL" id="CAKOGP040001113">
    <property type="protein sequence ID" value="CAJ1943509.1"/>
    <property type="molecule type" value="Genomic_DNA"/>
</dbReference>
<evidence type="ECO:0008006" key="5">
    <source>
        <dbReference type="Google" id="ProtNLM"/>
    </source>
</evidence>
<dbReference type="SUPFAM" id="SSF49503">
    <property type="entry name" value="Cupredoxins"/>
    <property type="match status" value="1"/>
</dbReference>
<dbReference type="AlphaFoldDB" id="A0AAD2CQZ9"/>
<proteinExistence type="predicted"/>
<feature type="signal peptide" evidence="2">
    <location>
        <begin position="1"/>
        <end position="39"/>
    </location>
</feature>
<comment type="caution">
    <text evidence="3">The sequence shown here is derived from an EMBL/GenBank/DDBJ whole genome shotgun (WGS) entry which is preliminary data.</text>
</comment>
<keyword evidence="2" id="KW-0732">Signal</keyword>
<evidence type="ECO:0000256" key="1">
    <source>
        <dbReference type="SAM" id="MobiDB-lite"/>
    </source>
</evidence>
<sequence length="230" mass="24826">MSRTRQSSSSSASCLLPSYSTVLLLILLIQTCHIPSVSAKDLLIEFWSPTLDHEPLPEQFVTAGDTVTFKVYGPHTVFIHPSLSCDPSNRNELVPKQNSNSVTYTFQENDSDFFGNEMLFVCDAGSHCEQGQQARFRVFPTPQPPSPAPSSFLTRPTTSVNKPEDDLAAALPGVPIESNTADGTAGARTTNNEDAATTAEEQSSAFGIIIATRKSLFVAVLVTTMVSLIL</sequence>
<feature type="region of interest" description="Disordered" evidence="1">
    <location>
        <begin position="137"/>
        <end position="195"/>
    </location>
</feature>
<keyword evidence="4" id="KW-1185">Reference proteome</keyword>
<name>A0AAD2CQZ9_9STRA</name>
<dbReference type="Proteomes" id="UP001295423">
    <property type="component" value="Unassembled WGS sequence"/>
</dbReference>
<feature type="chain" id="PRO_5041931444" description="Phytocyanin domain-containing protein" evidence="2">
    <location>
        <begin position="40"/>
        <end position="230"/>
    </location>
</feature>
<evidence type="ECO:0000256" key="2">
    <source>
        <dbReference type="SAM" id="SignalP"/>
    </source>
</evidence>